<dbReference type="EMBL" id="QQSY01000009">
    <property type="protein sequence ID" value="RDI96912.1"/>
    <property type="molecule type" value="Genomic_DNA"/>
</dbReference>
<proteinExistence type="predicted"/>
<name>A0A370K2P6_9GAMM</name>
<keyword evidence="2" id="KW-1185">Reference proteome</keyword>
<evidence type="ECO:0000313" key="2">
    <source>
        <dbReference type="Proteomes" id="UP000254711"/>
    </source>
</evidence>
<dbReference type="Proteomes" id="UP000254711">
    <property type="component" value="Unassembled WGS sequence"/>
</dbReference>
<accession>A0A370K2P6</accession>
<reference evidence="1 2" key="1">
    <citation type="submission" date="2018-07" db="EMBL/GenBank/DDBJ databases">
        <title>Dyella solisilvae sp. nov., isolated from the pine and broad-leaved mixed forest soil.</title>
        <authorList>
            <person name="Gao Z."/>
            <person name="Qiu L."/>
        </authorList>
    </citation>
    <scope>NUCLEOTIDE SEQUENCE [LARGE SCALE GENOMIC DNA]</scope>
    <source>
        <strain evidence="1 2">DHG54</strain>
    </source>
</reference>
<protein>
    <submittedName>
        <fullName evidence="1">Uncharacterized protein</fullName>
    </submittedName>
</protein>
<comment type="caution">
    <text evidence="1">The sequence shown here is derived from an EMBL/GenBank/DDBJ whole genome shotgun (WGS) entry which is preliminary data.</text>
</comment>
<evidence type="ECO:0000313" key="1">
    <source>
        <dbReference type="EMBL" id="RDI96912.1"/>
    </source>
</evidence>
<gene>
    <name evidence="1" type="ORF">DVT68_19505</name>
</gene>
<organism evidence="1 2">
    <name type="scientific">Dyella solisilvae</name>
    <dbReference type="NCBI Taxonomy" id="1920168"/>
    <lineage>
        <taxon>Bacteria</taxon>
        <taxon>Pseudomonadati</taxon>
        <taxon>Pseudomonadota</taxon>
        <taxon>Gammaproteobacteria</taxon>
        <taxon>Lysobacterales</taxon>
        <taxon>Rhodanobacteraceae</taxon>
        <taxon>Dyella</taxon>
    </lineage>
</organism>
<dbReference type="AlphaFoldDB" id="A0A370K2P6"/>
<sequence>MVGLTVSANGAASPEAPVLKCEVGPVSRQFGDTPWLVYSCEDAKSLVVVAAPGNPVMPFFFFLKHSQNGYTVRSEGTGDKSVTDAAAADLSQLSDEEIAALIAETQKATLRK</sequence>